<accession>A0A6B9KNK1</accession>
<protein>
    <submittedName>
        <fullName evidence="2">Large tegument protein UL36</fullName>
    </submittedName>
</protein>
<reference evidence="2" key="1">
    <citation type="submission" date="2019-11" db="EMBL/GenBank/DDBJ databases">
        <authorList>
            <person name="Nitsche A."/>
            <person name="Hankeln T."/>
            <person name="Acosta O."/>
            <person name="Velez I.D."/>
            <person name="Schiemann D.J."/>
        </authorList>
    </citation>
    <scope>NUCLEOTIDE SEQUENCE</scope>
    <source>
        <strain evidence="2">Mati 1755-3</strain>
    </source>
</reference>
<organism evidence="2">
    <name type="scientific">Atrato Virga-like virus 5</name>
    <dbReference type="NCBI Taxonomy" id="2689344"/>
    <lineage>
        <taxon>Viruses</taxon>
        <taxon>Riboviria</taxon>
        <taxon>Orthornavirae</taxon>
        <taxon>Kitrinoviricota</taxon>
        <taxon>Alsuviricetes</taxon>
        <taxon>Martellivirales</taxon>
        <taxon>Virgaviridae</taxon>
    </lineage>
</organism>
<proteinExistence type="predicted"/>
<feature type="region of interest" description="Disordered" evidence="1">
    <location>
        <begin position="471"/>
        <end position="509"/>
    </location>
</feature>
<evidence type="ECO:0000256" key="1">
    <source>
        <dbReference type="SAM" id="MobiDB-lite"/>
    </source>
</evidence>
<sequence length="760" mass="85383">MGNFIFSKNIRGEMFVVLFALFVLPVYSSELRNTLRAMDSENSSLSSSIELIDHDSNSSSINFIPSSNSSSLPTSESRNHYVVTRYPESEYDEFSEMFHLIHSGLINGSVDITRLIPHILKYNQTFDAYFQNAVEEIKRTVNVTLNESNIDYYRNVTLAVNGIMDKIKDELLHTICTNTTSSSLMGVYDYVKANNRILEELNKDNQAKASLLDILAYLTKKVPISDRDDVVKGVDQMIRVHQTQDKSFTALAGDVLPNVVDFFGRRIPTSDTIASAVGNISSASPFTRSESTPSCNLNISNIKVDCNCKDRELGLPSVGSPSSSDGSFRTVDKCPSCPVYNTTNITCENIIPAKSEISEEDIQKFLIKDLNMQDFPNYKIGISNFFVEYINGSRVSATVDNQSLEFKALFKRLISIMVPDEVFQNIILVEPVKCHARSPALRGKRAVPEVTTTTIAPSLDLSARPNISQSFVRNPAPTTKPKPTISPQKVPITIKPPATRPITVNPPRSKPIITPSIDAMVEVKPTVVLGQPINLVKDITPVVIVEADIDGSNKTIYHNQRMYRTRSELIKALLTELPQRSYDEIFSQTFATRASPQLMLQVLVQQVPINEKLARSADMMTFVYNYLDRYFGTLDQDQKFIDVQFKRIFGSTDRLFNMFYNKLVTTLSSSTVRDNVSKFLKSIHTNAPADNKRSGFLENLFAVYTIDNFNLIYLINAYKHVYNGYTDKGFMVNNGIPFDSILKYGSKSVYFSGYQIVKKN</sequence>
<evidence type="ECO:0000313" key="2">
    <source>
        <dbReference type="EMBL" id="QHA33752.1"/>
    </source>
</evidence>
<name>A0A6B9KNK1_9VIRU</name>
<dbReference type="EMBL" id="MN661116">
    <property type="protein sequence ID" value="QHA33752.1"/>
    <property type="molecule type" value="Genomic_RNA"/>
</dbReference>